<dbReference type="Pfam" id="PF01713">
    <property type="entry name" value="Smr"/>
    <property type="match status" value="1"/>
</dbReference>
<evidence type="ECO:0000259" key="2">
    <source>
        <dbReference type="PROSITE" id="PS50828"/>
    </source>
</evidence>
<name>A0AAW0BGE3_9AGAR</name>
<dbReference type="EMBL" id="JAYKXP010000113">
    <property type="protein sequence ID" value="KAK7025517.1"/>
    <property type="molecule type" value="Genomic_DNA"/>
</dbReference>
<feature type="compositionally biased region" description="Basic and acidic residues" evidence="1">
    <location>
        <begin position="120"/>
        <end position="133"/>
    </location>
</feature>
<dbReference type="AlphaFoldDB" id="A0AAW0BGE3"/>
<reference evidence="3 4" key="1">
    <citation type="submission" date="2024-01" db="EMBL/GenBank/DDBJ databases">
        <title>A draft genome for a cacao thread blight-causing isolate of Paramarasmius palmivorus.</title>
        <authorList>
            <person name="Baruah I.K."/>
            <person name="Bukari Y."/>
            <person name="Amoako-Attah I."/>
            <person name="Meinhardt L.W."/>
            <person name="Bailey B.A."/>
            <person name="Cohen S.P."/>
        </authorList>
    </citation>
    <scope>NUCLEOTIDE SEQUENCE [LARGE SCALE GENOMIC DNA]</scope>
    <source>
        <strain evidence="3 4">GH-12</strain>
    </source>
</reference>
<evidence type="ECO:0000313" key="3">
    <source>
        <dbReference type="EMBL" id="KAK7025517.1"/>
    </source>
</evidence>
<dbReference type="InterPro" id="IPR036063">
    <property type="entry name" value="Smr_dom_sf"/>
</dbReference>
<dbReference type="Gene3D" id="3.30.1370.110">
    <property type="match status" value="1"/>
</dbReference>
<feature type="domain" description="Smr" evidence="2">
    <location>
        <begin position="179"/>
        <end position="255"/>
    </location>
</feature>
<protein>
    <recommendedName>
        <fullName evidence="2">Smr domain-containing protein</fullName>
    </recommendedName>
</protein>
<dbReference type="SMART" id="SM00463">
    <property type="entry name" value="SMR"/>
    <property type="match status" value="1"/>
</dbReference>
<evidence type="ECO:0000313" key="4">
    <source>
        <dbReference type="Proteomes" id="UP001383192"/>
    </source>
</evidence>
<evidence type="ECO:0000256" key="1">
    <source>
        <dbReference type="SAM" id="MobiDB-lite"/>
    </source>
</evidence>
<sequence length="256" mass="28394">MAAAAKSWSTSTGLAAGTPTIPAAAIAPTAPSPAPKDTRRMDTRHSRLHINHLRLPPRSPPHKPSSPPHKPPHGQPDQNQINQSNAHYLDLRKRANEEGDSMAKCFRESQEAYKGGNGARAKELSNEGKEHQKKMEKLNREASEWIYIGECLFLHRHRWAKKVNMDIPENNKDSGPDEVDLHGLYVKEAIEYTDRALEEAKMNGQCEVRLIVGKGLHPSGGVAKIKPAIEEVMIKHQLIAELDPDNTGVLIVQMNT</sequence>
<dbReference type="PANTHER" id="PTHR47417:SF1">
    <property type="entry name" value="SMR DOMAIN-CONTAINING PROTEIN YPL199C"/>
    <property type="match status" value="1"/>
</dbReference>
<proteinExistence type="predicted"/>
<dbReference type="InterPro" id="IPR053020">
    <property type="entry name" value="Smr_domain_protein"/>
</dbReference>
<dbReference type="SMART" id="SM01162">
    <property type="entry name" value="DUF1771"/>
    <property type="match status" value="1"/>
</dbReference>
<dbReference type="SUPFAM" id="SSF160443">
    <property type="entry name" value="SMR domain-like"/>
    <property type="match status" value="1"/>
</dbReference>
<feature type="region of interest" description="Disordered" evidence="1">
    <location>
        <begin position="113"/>
        <end position="133"/>
    </location>
</feature>
<feature type="compositionally biased region" description="Pro residues" evidence="1">
    <location>
        <begin position="57"/>
        <end position="69"/>
    </location>
</feature>
<comment type="caution">
    <text evidence="3">The sequence shown here is derived from an EMBL/GenBank/DDBJ whole genome shotgun (WGS) entry which is preliminary data.</text>
</comment>
<organism evidence="3 4">
    <name type="scientific">Paramarasmius palmivorus</name>
    <dbReference type="NCBI Taxonomy" id="297713"/>
    <lineage>
        <taxon>Eukaryota</taxon>
        <taxon>Fungi</taxon>
        <taxon>Dikarya</taxon>
        <taxon>Basidiomycota</taxon>
        <taxon>Agaricomycotina</taxon>
        <taxon>Agaricomycetes</taxon>
        <taxon>Agaricomycetidae</taxon>
        <taxon>Agaricales</taxon>
        <taxon>Marasmiineae</taxon>
        <taxon>Marasmiaceae</taxon>
        <taxon>Paramarasmius</taxon>
    </lineage>
</organism>
<gene>
    <name evidence="3" type="ORF">VNI00_015951</name>
</gene>
<dbReference type="Proteomes" id="UP001383192">
    <property type="component" value="Unassembled WGS sequence"/>
</dbReference>
<dbReference type="PROSITE" id="PS50828">
    <property type="entry name" value="SMR"/>
    <property type="match status" value="1"/>
</dbReference>
<feature type="region of interest" description="Disordered" evidence="1">
    <location>
        <begin position="1"/>
        <end position="81"/>
    </location>
</feature>
<dbReference type="PANTHER" id="PTHR47417">
    <property type="entry name" value="SMR DOMAIN-CONTAINING PROTEIN YPL199C"/>
    <property type="match status" value="1"/>
</dbReference>
<dbReference type="InterPro" id="IPR013899">
    <property type="entry name" value="DUF1771"/>
</dbReference>
<dbReference type="InterPro" id="IPR002625">
    <property type="entry name" value="Smr_dom"/>
</dbReference>
<feature type="compositionally biased region" description="Low complexity" evidence="1">
    <location>
        <begin position="15"/>
        <end position="29"/>
    </location>
</feature>
<feature type="compositionally biased region" description="Basic and acidic residues" evidence="1">
    <location>
        <begin position="36"/>
        <end position="45"/>
    </location>
</feature>
<keyword evidence="4" id="KW-1185">Reference proteome</keyword>
<accession>A0AAW0BGE3</accession>
<dbReference type="Pfam" id="PF08590">
    <property type="entry name" value="DUF1771"/>
    <property type="match status" value="1"/>
</dbReference>